<evidence type="ECO:0000256" key="2">
    <source>
        <dbReference type="SAM" id="SignalP"/>
    </source>
</evidence>
<accession>A0ABV1KQK7</accession>
<sequence>MMKPRIGLFCIGALAFGIAMFGNAGTAEAAPHDLLSGITRLTEKAAGDTLGQTIGTIADVPEAVASDLAQAAPESSIVGEVANGTAELLGQVGDTADTAIDAVVQVVLEPLHLVTSGVDVPSPVPSSPTAEEALPAQATPPPEDKQASSSVTLHASAPATSSAPELPSQAGPKPESKPAPAISLSHENGLPATPEDEAPAKNEGAPRFVGNPRAITLGSKSANKPSAGNESVKSNKSPARNAEPSSRRSNAIPDAVTNASVGPQSPPSSGHGGFFHPRLADAVLTETLFLQLRGRRNYAKNSKLLITKRGNEPPTPPPKSSFFSREIESVRKRSGAFVIRNRNAAPIAGRSGRSIRDAQSLCHRKVPVAR</sequence>
<evidence type="ECO:0000313" key="3">
    <source>
        <dbReference type="EMBL" id="MEQ4482369.1"/>
    </source>
</evidence>
<dbReference type="Proteomes" id="UP001493487">
    <property type="component" value="Unassembled WGS sequence"/>
</dbReference>
<feature type="compositionally biased region" description="Polar residues" evidence="1">
    <location>
        <begin position="218"/>
        <end position="249"/>
    </location>
</feature>
<evidence type="ECO:0000313" key="4">
    <source>
        <dbReference type="Proteomes" id="UP001493487"/>
    </source>
</evidence>
<reference evidence="3 4" key="1">
    <citation type="journal article" date="2023" name="Genome Announc.">
        <title>Pan-Genome Analyses of the Genus Cohnella and Proposal of the Novel Species Cohnella silvisoli sp. nov., Isolated from Forest Soil.</title>
        <authorList>
            <person name="Wang C."/>
            <person name="Mao L."/>
            <person name="Bao G."/>
            <person name="Zhu H."/>
        </authorList>
    </citation>
    <scope>NUCLEOTIDE SEQUENCE [LARGE SCALE GENOMIC DNA]</scope>
    <source>
        <strain evidence="3 4">NL03-T5-1</strain>
    </source>
</reference>
<feature type="chain" id="PRO_5047378967" evidence="2">
    <location>
        <begin position="30"/>
        <end position="370"/>
    </location>
</feature>
<keyword evidence="4" id="KW-1185">Reference proteome</keyword>
<evidence type="ECO:0000256" key="1">
    <source>
        <dbReference type="SAM" id="MobiDB-lite"/>
    </source>
</evidence>
<feature type="compositionally biased region" description="Low complexity" evidence="1">
    <location>
        <begin position="260"/>
        <end position="275"/>
    </location>
</feature>
<dbReference type="EMBL" id="JASKHM010000004">
    <property type="protein sequence ID" value="MEQ4482369.1"/>
    <property type="molecule type" value="Genomic_DNA"/>
</dbReference>
<organism evidence="3 4">
    <name type="scientific">Cohnella silvisoli</name>
    <dbReference type="NCBI Taxonomy" id="2873699"/>
    <lineage>
        <taxon>Bacteria</taxon>
        <taxon>Bacillati</taxon>
        <taxon>Bacillota</taxon>
        <taxon>Bacilli</taxon>
        <taxon>Bacillales</taxon>
        <taxon>Paenibacillaceae</taxon>
        <taxon>Cohnella</taxon>
    </lineage>
</organism>
<gene>
    <name evidence="3" type="ORF">QJS35_08175</name>
</gene>
<feature type="region of interest" description="Disordered" evidence="1">
    <location>
        <begin position="118"/>
        <end position="275"/>
    </location>
</feature>
<name>A0ABV1KQK7_9BACL</name>
<dbReference type="RefSeq" id="WP_232187640.1">
    <property type="nucleotide sequence ID" value="NZ_JAIOAP010000013.1"/>
</dbReference>
<comment type="caution">
    <text evidence="3">The sequence shown here is derived from an EMBL/GenBank/DDBJ whole genome shotgun (WGS) entry which is preliminary data.</text>
</comment>
<proteinExistence type="predicted"/>
<feature type="signal peptide" evidence="2">
    <location>
        <begin position="1"/>
        <end position="29"/>
    </location>
</feature>
<keyword evidence="2" id="KW-0732">Signal</keyword>
<feature type="compositionally biased region" description="Polar residues" evidence="1">
    <location>
        <begin position="147"/>
        <end position="163"/>
    </location>
</feature>
<protein>
    <submittedName>
        <fullName evidence="3">Uncharacterized protein</fullName>
    </submittedName>
</protein>